<dbReference type="NCBIfam" id="NF041384">
    <property type="entry name" value="YHS_seleno_dom"/>
    <property type="match status" value="1"/>
</dbReference>
<keyword evidence="1" id="KW-0732">Signal</keyword>
<name>A0A7K0EEE3_9BACT</name>
<reference evidence="3 4" key="1">
    <citation type="journal article" date="2018" name="Antonie Van Leeuwenhoek">
        <title>Larkinella terrae sp. nov., isolated from soil on Jeju Island, South Korea.</title>
        <authorList>
            <person name="Ten L.N."/>
            <person name="Jeon J."/>
            <person name="Park S.J."/>
            <person name="Park S."/>
            <person name="Lee S.Y."/>
            <person name="Kim M.K."/>
            <person name="Jung H.Y."/>
        </authorList>
    </citation>
    <scope>NUCLEOTIDE SEQUENCE [LARGE SCALE GENOMIC DNA]</scope>
    <source>
        <strain evidence="3 4">KCTC 52001</strain>
    </source>
</reference>
<evidence type="ECO:0000313" key="3">
    <source>
        <dbReference type="EMBL" id="MRS60209.1"/>
    </source>
</evidence>
<dbReference type="Pfam" id="PF04945">
    <property type="entry name" value="YHS"/>
    <property type="match status" value="1"/>
</dbReference>
<proteinExistence type="predicted"/>
<evidence type="ECO:0000259" key="2">
    <source>
        <dbReference type="Pfam" id="PF04945"/>
    </source>
</evidence>
<gene>
    <name evidence="3" type="ORF">GJJ30_02810</name>
</gene>
<dbReference type="OrthoDB" id="344729at2"/>
<dbReference type="EMBL" id="WJXZ01000001">
    <property type="protein sequence ID" value="MRS60209.1"/>
    <property type="molecule type" value="Genomic_DNA"/>
</dbReference>
<evidence type="ECO:0000313" key="4">
    <source>
        <dbReference type="Proteomes" id="UP000441754"/>
    </source>
</evidence>
<feature type="chain" id="PRO_5029539888" evidence="1">
    <location>
        <begin position="21"/>
        <end position="155"/>
    </location>
</feature>
<dbReference type="Proteomes" id="UP000441754">
    <property type="component" value="Unassembled WGS sequence"/>
</dbReference>
<feature type="domain" description="YHS" evidence="2">
    <location>
        <begin position="46"/>
        <end position="89"/>
    </location>
</feature>
<dbReference type="InterPro" id="IPR007029">
    <property type="entry name" value="YHS_dom"/>
</dbReference>
<dbReference type="RefSeq" id="WP_154172916.1">
    <property type="nucleotide sequence ID" value="NZ_WJXZ01000001.1"/>
</dbReference>
<comment type="caution">
    <text evidence="3">The sequence shown here is derived from an EMBL/GenBank/DDBJ whole genome shotgun (WGS) entry which is preliminary data.</text>
</comment>
<organism evidence="3 4">
    <name type="scientific">Larkinella terrae</name>
    <dbReference type="NCBI Taxonomy" id="2025311"/>
    <lineage>
        <taxon>Bacteria</taxon>
        <taxon>Pseudomonadati</taxon>
        <taxon>Bacteroidota</taxon>
        <taxon>Cytophagia</taxon>
        <taxon>Cytophagales</taxon>
        <taxon>Spirosomataceae</taxon>
        <taxon>Larkinella</taxon>
    </lineage>
</organism>
<sequence length="155" mass="17948">MKKQIAILYCIILSAGTSFAQTTEIRKKQYNLESSGLAIQGYDPVAYFTMHQAVEGKKDLVTSYNGVTYQFSSRANRDEFTRNPMRYEPQFGGWCAYAMGKKGEKVEVDPETFKVLDGKLYLFYNKYFKNTLNTWNQDEARLKAQADKNWTKFIP</sequence>
<evidence type="ECO:0000256" key="1">
    <source>
        <dbReference type="SAM" id="SignalP"/>
    </source>
</evidence>
<protein>
    <submittedName>
        <fullName evidence="3">YHS domain protein</fullName>
    </submittedName>
</protein>
<keyword evidence="4" id="KW-1185">Reference proteome</keyword>
<dbReference type="AlphaFoldDB" id="A0A7K0EEE3"/>
<accession>A0A7K0EEE3</accession>
<feature type="signal peptide" evidence="1">
    <location>
        <begin position="1"/>
        <end position="20"/>
    </location>
</feature>